<evidence type="ECO:0000313" key="11">
    <source>
        <dbReference type="Proteomes" id="UP001310022"/>
    </source>
</evidence>
<dbReference type="SMART" id="SM00977">
    <property type="entry name" value="TilS_C"/>
    <property type="match status" value="1"/>
</dbReference>
<dbReference type="InterPro" id="IPR012094">
    <property type="entry name" value="tRNA_Ile_lys_synt"/>
</dbReference>
<organism evidence="10 11">
    <name type="scientific">Persicobacter diffluens</name>
    <dbReference type="NCBI Taxonomy" id="981"/>
    <lineage>
        <taxon>Bacteria</taxon>
        <taxon>Pseudomonadati</taxon>
        <taxon>Bacteroidota</taxon>
        <taxon>Cytophagia</taxon>
        <taxon>Cytophagales</taxon>
        <taxon>Persicobacteraceae</taxon>
        <taxon>Persicobacter</taxon>
    </lineage>
</organism>
<sequence>MKLKAFLAHIHKHFPHLSTTKSLLALSGGVDSMVLATLCLKAKIPFILAHCNFQLRGSSSDLDELLVRKWAEEHQVPLYCRSFHTMAEAKERGQSIEMVARQLRYDWFEELMKSQNCDQLLTAHHLNDQLETFLFNMAKGCGIRGLKGMPEQHDRLARPLLQFSRKDILAYAKMEGIPFREDESNQDTQYHRNKIRQNIIPELKKINPELEHTFRNSQARIAAADRQLQHWVNSHLENHGDWKQQLFYLPTSRVFSQKEPILFLELWLREYGFNYQQVLQIAEGQGENSGSLFESGDFALQVDRGNFILGQKPQAPPAQIIENSRQILNLHQFQWQSDTFNVKDFQLEKNPLIGAFDLDLLQFPLKLRPWKLGDKFRPLGMKGKKKVSDFLIDQKIPILLKAQTMVLESQGEIVWLVGYRPDDRFKIGPKTKNIWRIELKQNEITF</sequence>
<evidence type="ECO:0000256" key="7">
    <source>
        <dbReference type="ARBA" id="ARBA00048539"/>
    </source>
</evidence>
<evidence type="ECO:0000256" key="4">
    <source>
        <dbReference type="ARBA" id="ARBA00022694"/>
    </source>
</evidence>
<evidence type="ECO:0000259" key="9">
    <source>
        <dbReference type="SMART" id="SM00977"/>
    </source>
</evidence>
<dbReference type="GO" id="GO:0032267">
    <property type="term" value="F:tRNA(Ile)-lysidine synthase activity"/>
    <property type="evidence" value="ECO:0007669"/>
    <property type="project" value="UniProtKB-EC"/>
</dbReference>
<dbReference type="EMBL" id="BQKE01000001">
    <property type="protein sequence ID" value="GJM59557.1"/>
    <property type="molecule type" value="Genomic_DNA"/>
</dbReference>
<dbReference type="Pfam" id="PF01171">
    <property type="entry name" value="ATP_bind_3"/>
    <property type="match status" value="1"/>
</dbReference>
<dbReference type="Proteomes" id="UP001310022">
    <property type="component" value="Unassembled WGS sequence"/>
</dbReference>
<evidence type="ECO:0000256" key="1">
    <source>
        <dbReference type="ARBA" id="ARBA00004496"/>
    </source>
</evidence>
<keyword evidence="2 8" id="KW-0963">Cytoplasm</keyword>
<evidence type="ECO:0000256" key="6">
    <source>
        <dbReference type="ARBA" id="ARBA00022840"/>
    </source>
</evidence>
<dbReference type="PANTHER" id="PTHR43033:SF1">
    <property type="entry name" value="TRNA(ILE)-LYSIDINE SYNTHASE-RELATED"/>
    <property type="match status" value="1"/>
</dbReference>
<dbReference type="InterPro" id="IPR011063">
    <property type="entry name" value="TilS/TtcA_N"/>
</dbReference>
<comment type="caution">
    <text evidence="10">The sequence shown here is derived from an EMBL/GenBank/DDBJ whole genome shotgun (WGS) entry which is preliminary data.</text>
</comment>
<comment type="subcellular location">
    <subcellularLocation>
        <location evidence="1 8">Cytoplasm</location>
    </subcellularLocation>
</comment>
<comment type="catalytic activity">
    <reaction evidence="7 8">
        <text>cytidine(34) in tRNA(Ile2) + L-lysine + ATP = lysidine(34) in tRNA(Ile2) + AMP + diphosphate + H(+)</text>
        <dbReference type="Rhea" id="RHEA:43744"/>
        <dbReference type="Rhea" id="RHEA-COMP:10625"/>
        <dbReference type="Rhea" id="RHEA-COMP:10670"/>
        <dbReference type="ChEBI" id="CHEBI:15378"/>
        <dbReference type="ChEBI" id="CHEBI:30616"/>
        <dbReference type="ChEBI" id="CHEBI:32551"/>
        <dbReference type="ChEBI" id="CHEBI:33019"/>
        <dbReference type="ChEBI" id="CHEBI:82748"/>
        <dbReference type="ChEBI" id="CHEBI:83665"/>
        <dbReference type="ChEBI" id="CHEBI:456215"/>
        <dbReference type="EC" id="6.3.4.19"/>
    </reaction>
</comment>
<evidence type="ECO:0000313" key="10">
    <source>
        <dbReference type="EMBL" id="GJM59557.1"/>
    </source>
</evidence>
<feature type="domain" description="Lysidine-tRNA(Ile) synthetase C-terminal" evidence="9">
    <location>
        <begin position="365"/>
        <end position="439"/>
    </location>
</feature>
<reference evidence="10 11" key="1">
    <citation type="submission" date="2021-12" db="EMBL/GenBank/DDBJ databases">
        <title>Genome sequencing of bacteria with rrn-lacking chromosome and rrn-plasmid.</title>
        <authorList>
            <person name="Anda M."/>
            <person name="Iwasaki W."/>
        </authorList>
    </citation>
    <scope>NUCLEOTIDE SEQUENCE [LARGE SCALE GENOMIC DNA]</scope>
    <source>
        <strain evidence="10 11">NBRC 15940</strain>
    </source>
</reference>
<keyword evidence="11" id="KW-1185">Reference proteome</keyword>
<keyword evidence="6 8" id="KW-0067">ATP-binding</keyword>
<dbReference type="HAMAP" id="MF_01161">
    <property type="entry name" value="tRNA_Ile_lys_synt"/>
    <property type="match status" value="1"/>
</dbReference>
<comment type="function">
    <text evidence="8">Ligates lysine onto the cytidine present at position 34 of the AUA codon-specific tRNA(Ile) that contains the anticodon CAU, in an ATP-dependent manner. Cytidine is converted to lysidine, thus changing the amino acid specificity of the tRNA from methionine to isoleucine.</text>
</comment>
<proteinExistence type="inferred from homology"/>
<evidence type="ECO:0000256" key="2">
    <source>
        <dbReference type="ARBA" id="ARBA00022490"/>
    </source>
</evidence>
<dbReference type="GO" id="GO:0005524">
    <property type="term" value="F:ATP binding"/>
    <property type="evidence" value="ECO:0007669"/>
    <property type="project" value="UniProtKB-UniRule"/>
</dbReference>
<dbReference type="NCBIfam" id="TIGR02433">
    <property type="entry name" value="lysidine_TilS_C"/>
    <property type="match status" value="1"/>
</dbReference>
<dbReference type="PANTHER" id="PTHR43033">
    <property type="entry name" value="TRNA(ILE)-LYSIDINE SYNTHASE-RELATED"/>
    <property type="match status" value="1"/>
</dbReference>
<dbReference type="CDD" id="cd01992">
    <property type="entry name" value="TilS_N"/>
    <property type="match status" value="1"/>
</dbReference>
<keyword evidence="4 8" id="KW-0819">tRNA processing</keyword>
<evidence type="ECO:0000256" key="3">
    <source>
        <dbReference type="ARBA" id="ARBA00022598"/>
    </source>
</evidence>
<dbReference type="EC" id="6.3.4.19" evidence="8"/>
<evidence type="ECO:0000256" key="8">
    <source>
        <dbReference type="HAMAP-Rule" id="MF_01161"/>
    </source>
</evidence>
<name>A0AAN4VUC1_9BACT</name>
<feature type="binding site" evidence="8">
    <location>
        <begin position="27"/>
        <end position="32"/>
    </location>
    <ligand>
        <name>ATP</name>
        <dbReference type="ChEBI" id="CHEBI:30616"/>
    </ligand>
</feature>
<dbReference type="Gene3D" id="3.40.50.620">
    <property type="entry name" value="HUPs"/>
    <property type="match status" value="1"/>
</dbReference>
<dbReference type="Pfam" id="PF11734">
    <property type="entry name" value="TilS_C"/>
    <property type="match status" value="1"/>
</dbReference>
<dbReference type="AlphaFoldDB" id="A0AAN4VUC1"/>
<dbReference type="SUPFAM" id="SSF52402">
    <property type="entry name" value="Adenine nucleotide alpha hydrolases-like"/>
    <property type="match status" value="1"/>
</dbReference>
<dbReference type="InterPro" id="IPR012795">
    <property type="entry name" value="tRNA_Ile_lys_synt_N"/>
</dbReference>
<comment type="similarity">
    <text evidence="8">Belongs to the tRNA(Ile)-lysidine synthase family.</text>
</comment>
<evidence type="ECO:0000256" key="5">
    <source>
        <dbReference type="ARBA" id="ARBA00022741"/>
    </source>
</evidence>
<dbReference type="SUPFAM" id="SSF56037">
    <property type="entry name" value="PheT/TilS domain"/>
    <property type="match status" value="1"/>
</dbReference>
<dbReference type="RefSeq" id="WP_338235582.1">
    <property type="nucleotide sequence ID" value="NZ_BQKE01000001.1"/>
</dbReference>
<keyword evidence="3 8" id="KW-0436">Ligase</keyword>
<gene>
    <name evidence="8 10" type="primary">tilS</name>
    <name evidence="10" type="ORF">PEDI_01090</name>
</gene>
<dbReference type="GO" id="GO:0006400">
    <property type="term" value="P:tRNA modification"/>
    <property type="evidence" value="ECO:0007669"/>
    <property type="project" value="UniProtKB-UniRule"/>
</dbReference>
<comment type="domain">
    <text evidence="8">The N-terminal region contains the highly conserved SGGXDS motif, predicted to be a P-loop motif involved in ATP binding.</text>
</comment>
<dbReference type="NCBIfam" id="TIGR02432">
    <property type="entry name" value="lysidine_TilS_N"/>
    <property type="match status" value="1"/>
</dbReference>
<dbReference type="InterPro" id="IPR012796">
    <property type="entry name" value="Lysidine-tRNA-synth_C"/>
</dbReference>
<keyword evidence="5 8" id="KW-0547">Nucleotide-binding</keyword>
<accession>A0AAN4VUC1</accession>
<dbReference type="InterPro" id="IPR014729">
    <property type="entry name" value="Rossmann-like_a/b/a_fold"/>
</dbReference>
<dbReference type="GO" id="GO:0005737">
    <property type="term" value="C:cytoplasm"/>
    <property type="evidence" value="ECO:0007669"/>
    <property type="project" value="UniProtKB-SubCell"/>
</dbReference>
<protein>
    <recommendedName>
        <fullName evidence="8">tRNA(Ile)-lysidine synthase</fullName>
        <ecNumber evidence="8">6.3.4.19</ecNumber>
    </recommendedName>
    <alternativeName>
        <fullName evidence="8">tRNA(Ile)-2-lysyl-cytidine synthase</fullName>
    </alternativeName>
    <alternativeName>
        <fullName evidence="8">tRNA(Ile)-lysidine synthetase</fullName>
    </alternativeName>
</protein>